<dbReference type="EMBL" id="SNRW01016620">
    <property type="protein sequence ID" value="KAA6369171.1"/>
    <property type="molecule type" value="Genomic_DNA"/>
</dbReference>
<reference evidence="1 2" key="1">
    <citation type="submission" date="2019-03" db="EMBL/GenBank/DDBJ databases">
        <title>Single cell metagenomics reveals metabolic interactions within the superorganism composed of flagellate Streblomastix strix and complex community of Bacteroidetes bacteria on its surface.</title>
        <authorList>
            <person name="Treitli S.C."/>
            <person name="Kolisko M."/>
            <person name="Husnik F."/>
            <person name="Keeling P."/>
            <person name="Hampl V."/>
        </authorList>
    </citation>
    <scope>NUCLEOTIDE SEQUENCE [LARGE SCALE GENOMIC DNA]</scope>
    <source>
        <strain evidence="1">ST1C</strain>
    </source>
</reference>
<gene>
    <name evidence="1" type="ORF">EZS28_035303</name>
</gene>
<comment type="caution">
    <text evidence="1">The sequence shown here is derived from an EMBL/GenBank/DDBJ whole genome shotgun (WGS) entry which is preliminary data.</text>
</comment>
<evidence type="ECO:0000313" key="2">
    <source>
        <dbReference type="Proteomes" id="UP000324800"/>
    </source>
</evidence>
<dbReference type="Proteomes" id="UP000324800">
    <property type="component" value="Unassembled WGS sequence"/>
</dbReference>
<dbReference type="InterPro" id="IPR043502">
    <property type="entry name" value="DNA/RNA_pol_sf"/>
</dbReference>
<accession>A0A5J4UGI6</accession>
<proteinExistence type="predicted"/>
<dbReference type="AlphaFoldDB" id="A0A5J4UGI6"/>
<organism evidence="1 2">
    <name type="scientific">Streblomastix strix</name>
    <dbReference type="NCBI Taxonomy" id="222440"/>
    <lineage>
        <taxon>Eukaryota</taxon>
        <taxon>Metamonada</taxon>
        <taxon>Preaxostyla</taxon>
        <taxon>Oxymonadida</taxon>
        <taxon>Streblomastigidae</taxon>
        <taxon>Streblomastix</taxon>
    </lineage>
</organism>
<evidence type="ECO:0000313" key="1">
    <source>
        <dbReference type="EMBL" id="KAA6369171.1"/>
    </source>
</evidence>
<evidence type="ECO:0008006" key="3">
    <source>
        <dbReference type="Google" id="ProtNLM"/>
    </source>
</evidence>
<name>A0A5J4UGI6_9EUKA</name>
<protein>
    <recommendedName>
        <fullName evidence="3">Reverse transcriptase domain-containing protein</fullName>
    </recommendedName>
</protein>
<dbReference type="SUPFAM" id="SSF56672">
    <property type="entry name" value="DNA/RNA polymerases"/>
    <property type="match status" value="1"/>
</dbReference>
<sequence length="71" mass="8364">MNPLQSKRDWMYTLDISFAFNHIRVKQLLQQYLAFQIQGTNYIQVGMPFGVKTDYTTACYNLTKLKAKVRL</sequence>